<accession>A0ABP6U2D2</accession>
<reference evidence="3" key="1">
    <citation type="journal article" date="2019" name="Int. J. Syst. Evol. Microbiol.">
        <title>The Global Catalogue of Microorganisms (GCM) 10K type strain sequencing project: providing services to taxonomists for standard genome sequencing and annotation.</title>
        <authorList>
            <consortium name="The Broad Institute Genomics Platform"/>
            <consortium name="The Broad Institute Genome Sequencing Center for Infectious Disease"/>
            <person name="Wu L."/>
            <person name="Ma J."/>
        </authorList>
    </citation>
    <scope>NUCLEOTIDE SEQUENCE [LARGE SCALE GENOMIC DNA]</scope>
    <source>
        <strain evidence="3">JCM 4816</strain>
    </source>
</reference>
<evidence type="ECO:0000313" key="2">
    <source>
        <dbReference type="EMBL" id="GAA3501831.1"/>
    </source>
</evidence>
<name>A0ABP6U2D2_9ACTN</name>
<dbReference type="Proteomes" id="UP001501455">
    <property type="component" value="Unassembled WGS sequence"/>
</dbReference>
<protein>
    <submittedName>
        <fullName evidence="2">Uncharacterized protein</fullName>
    </submittedName>
</protein>
<comment type="caution">
    <text evidence="2">The sequence shown here is derived from an EMBL/GenBank/DDBJ whole genome shotgun (WGS) entry which is preliminary data.</text>
</comment>
<dbReference type="EMBL" id="BAAAXF010000061">
    <property type="protein sequence ID" value="GAA3501831.1"/>
    <property type="molecule type" value="Genomic_DNA"/>
</dbReference>
<gene>
    <name evidence="2" type="ORF">GCM10019016_089380</name>
</gene>
<evidence type="ECO:0000313" key="3">
    <source>
        <dbReference type="Proteomes" id="UP001501455"/>
    </source>
</evidence>
<feature type="region of interest" description="Disordered" evidence="1">
    <location>
        <begin position="1"/>
        <end position="53"/>
    </location>
</feature>
<organism evidence="2 3">
    <name type="scientific">Streptomyces prasinosporus</name>
    <dbReference type="NCBI Taxonomy" id="68256"/>
    <lineage>
        <taxon>Bacteria</taxon>
        <taxon>Bacillati</taxon>
        <taxon>Actinomycetota</taxon>
        <taxon>Actinomycetes</taxon>
        <taxon>Kitasatosporales</taxon>
        <taxon>Streptomycetaceae</taxon>
        <taxon>Streptomyces</taxon>
        <taxon>Streptomyces albogriseolus group</taxon>
    </lineage>
</organism>
<keyword evidence="3" id="KW-1185">Reference proteome</keyword>
<sequence>MFSSQCPNERTRAGTAVTAVVPDTGSRPASSVTTGALFPGASVPAPVRREGSSHDPCIVKQVREACMAE</sequence>
<evidence type="ECO:0000256" key="1">
    <source>
        <dbReference type="SAM" id="MobiDB-lite"/>
    </source>
</evidence>
<proteinExistence type="predicted"/>